<dbReference type="OrthoDB" id="430051at2759"/>
<evidence type="ECO:0000259" key="6">
    <source>
        <dbReference type="PROSITE" id="PS51999"/>
    </source>
</evidence>
<dbReference type="InterPro" id="IPR010666">
    <property type="entry name" value="Znf_GRF"/>
</dbReference>
<evidence type="ECO:0000256" key="5">
    <source>
        <dbReference type="SAM" id="Phobius"/>
    </source>
</evidence>
<dbReference type="PANTHER" id="PTHR33248">
    <property type="entry name" value="ZINC ION-BINDING PROTEIN"/>
    <property type="match status" value="1"/>
</dbReference>
<dbReference type="EMBL" id="JAGYWB010000018">
    <property type="protein sequence ID" value="KAI0491849.1"/>
    <property type="molecule type" value="Genomic_DNA"/>
</dbReference>
<reference evidence="7" key="1">
    <citation type="journal article" date="2022" name="Front. Genet.">
        <title>Chromosome-Scale Assembly of the Dendrobium nobile Genome Provides Insights Into the Molecular Mechanism of the Biosynthesis of the Medicinal Active Ingredient of Dendrobium.</title>
        <authorList>
            <person name="Xu Q."/>
            <person name="Niu S.-C."/>
            <person name="Li K.-L."/>
            <person name="Zheng P.-J."/>
            <person name="Zhang X.-J."/>
            <person name="Jia Y."/>
            <person name="Liu Y."/>
            <person name="Niu Y.-X."/>
            <person name="Yu L.-H."/>
            <person name="Chen D.-F."/>
            <person name="Zhang G.-Q."/>
        </authorList>
    </citation>
    <scope>NUCLEOTIDE SEQUENCE</scope>
    <source>
        <tissue evidence="7">Leaf</tissue>
    </source>
</reference>
<dbReference type="SMR" id="A0A8T3A716"/>
<dbReference type="Proteomes" id="UP000829196">
    <property type="component" value="Unassembled WGS sequence"/>
</dbReference>
<protein>
    <recommendedName>
        <fullName evidence="6">GRF-type domain-containing protein</fullName>
    </recommendedName>
</protein>
<keyword evidence="3" id="KW-0862">Zinc</keyword>
<evidence type="ECO:0000256" key="1">
    <source>
        <dbReference type="ARBA" id="ARBA00022723"/>
    </source>
</evidence>
<dbReference type="Pfam" id="PF06839">
    <property type="entry name" value="Zn_ribbon_GRF"/>
    <property type="match status" value="1"/>
</dbReference>
<feature type="transmembrane region" description="Helical" evidence="5">
    <location>
        <begin position="88"/>
        <end position="110"/>
    </location>
</feature>
<comment type="caution">
    <text evidence="7">The sequence shown here is derived from an EMBL/GenBank/DDBJ whole genome shotgun (WGS) entry which is preliminary data.</text>
</comment>
<dbReference type="AlphaFoldDB" id="A0A8T3A716"/>
<evidence type="ECO:0000313" key="7">
    <source>
        <dbReference type="EMBL" id="KAI0491849.1"/>
    </source>
</evidence>
<evidence type="ECO:0000256" key="4">
    <source>
        <dbReference type="PROSITE-ProRule" id="PRU01343"/>
    </source>
</evidence>
<feature type="domain" description="GRF-type" evidence="6">
    <location>
        <begin position="16"/>
        <end position="62"/>
    </location>
</feature>
<gene>
    <name evidence="7" type="ORF">KFK09_026110</name>
</gene>
<sequence>MSSSNSSVVKSRMQQSKLHYNCHLKCVVFTCHRGPNSGRQFYRCVYNQTEDDCRFFKWVDEEEEEEPTYVTLIEFKASDARNSKKLDLILCMMKVFVVMVFIDITVRLYLG</sequence>
<evidence type="ECO:0000313" key="8">
    <source>
        <dbReference type="Proteomes" id="UP000829196"/>
    </source>
</evidence>
<dbReference type="PROSITE" id="PS51999">
    <property type="entry name" value="ZF_GRF"/>
    <property type="match status" value="1"/>
</dbReference>
<keyword evidence="8" id="KW-1185">Reference proteome</keyword>
<name>A0A8T3A716_DENNO</name>
<keyword evidence="5" id="KW-0472">Membrane</keyword>
<keyword evidence="2 4" id="KW-0863">Zinc-finger</keyword>
<dbReference type="GO" id="GO:0008270">
    <property type="term" value="F:zinc ion binding"/>
    <property type="evidence" value="ECO:0007669"/>
    <property type="project" value="UniProtKB-KW"/>
</dbReference>
<keyword evidence="5" id="KW-0812">Transmembrane</keyword>
<evidence type="ECO:0000256" key="2">
    <source>
        <dbReference type="ARBA" id="ARBA00022771"/>
    </source>
</evidence>
<proteinExistence type="predicted"/>
<evidence type="ECO:0000256" key="3">
    <source>
        <dbReference type="ARBA" id="ARBA00022833"/>
    </source>
</evidence>
<accession>A0A8T3A716</accession>
<keyword evidence="1" id="KW-0479">Metal-binding</keyword>
<organism evidence="7 8">
    <name type="scientific">Dendrobium nobile</name>
    <name type="common">Orchid</name>
    <dbReference type="NCBI Taxonomy" id="94219"/>
    <lineage>
        <taxon>Eukaryota</taxon>
        <taxon>Viridiplantae</taxon>
        <taxon>Streptophyta</taxon>
        <taxon>Embryophyta</taxon>
        <taxon>Tracheophyta</taxon>
        <taxon>Spermatophyta</taxon>
        <taxon>Magnoliopsida</taxon>
        <taxon>Liliopsida</taxon>
        <taxon>Asparagales</taxon>
        <taxon>Orchidaceae</taxon>
        <taxon>Epidendroideae</taxon>
        <taxon>Malaxideae</taxon>
        <taxon>Dendrobiinae</taxon>
        <taxon>Dendrobium</taxon>
    </lineage>
</organism>
<keyword evidence="5" id="KW-1133">Transmembrane helix</keyword>